<name>A0A4P8WMJ5_9EURY</name>
<gene>
    <name evidence="1" type="ORF">FEJ81_21145</name>
</gene>
<dbReference type="GeneID" id="68873021"/>
<evidence type="ECO:0000313" key="1">
    <source>
        <dbReference type="EMBL" id="QCS44809.1"/>
    </source>
</evidence>
<evidence type="ECO:0000313" key="2">
    <source>
        <dbReference type="Proteomes" id="UP000302218"/>
    </source>
</evidence>
<evidence type="ECO:0008006" key="3">
    <source>
        <dbReference type="Google" id="ProtNLM"/>
    </source>
</evidence>
<accession>A0A4P8WMJ5</accession>
<proteinExistence type="predicted"/>
<geneLocation type="plasmid" evidence="2">
    <name>pnve414</name>
</geneLocation>
<keyword evidence="1" id="KW-0614">Plasmid</keyword>
<dbReference type="AlphaFoldDB" id="A0A4P8WMJ5"/>
<dbReference type="Proteomes" id="UP000302218">
    <property type="component" value="Plasmid pNVE414"/>
</dbReference>
<reference evidence="2" key="1">
    <citation type="submission" date="2019-05" db="EMBL/GenBank/DDBJ databases">
        <title>Genome sequence and methylation pattern of the halophilic Archaeon Natrinema versiforme BOL5-4.</title>
        <authorList>
            <person name="DasSarma P."/>
            <person name="Anton B.P."/>
            <person name="DasSarma S.L."/>
            <person name="Martinez F.L."/>
            <person name="Guzman D."/>
            <person name="Roberts R.J."/>
            <person name="DasSarma S."/>
        </authorList>
    </citation>
    <scope>NUCLEOTIDE SEQUENCE [LARGE SCALE GENOMIC DNA]</scope>
    <source>
        <strain evidence="2">BOL5-4</strain>
        <plasmid evidence="2">pnve414</plasmid>
    </source>
</reference>
<organism evidence="1 2">
    <name type="scientific">Natrinema versiforme</name>
    <dbReference type="NCBI Taxonomy" id="88724"/>
    <lineage>
        <taxon>Archaea</taxon>
        <taxon>Methanobacteriati</taxon>
        <taxon>Methanobacteriota</taxon>
        <taxon>Stenosarchaea group</taxon>
        <taxon>Halobacteria</taxon>
        <taxon>Halobacteriales</taxon>
        <taxon>Natrialbaceae</taxon>
        <taxon>Natrinema</taxon>
    </lineage>
</organism>
<sequence length="87" mass="9873">MTDFSDPRPPLPEWILDAYDVLCTHSFNSAANEDSQSIPREEAIEVLCSSDELALEPEDATHAVSRLIERGYFYEVDSELRVTIPEE</sequence>
<protein>
    <recommendedName>
        <fullName evidence="3">MarR family transcriptional regulator</fullName>
    </recommendedName>
</protein>
<dbReference type="EMBL" id="CP040332">
    <property type="protein sequence ID" value="QCS44809.1"/>
    <property type="molecule type" value="Genomic_DNA"/>
</dbReference>
<dbReference type="KEGG" id="nvr:FEJ81_21145"/>
<dbReference type="RefSeq" id="WP_138247199.1">
    <property type="nucleotide sequence ID" value="NZ_CP040332.1"/>
</dbReference>